<dbReference type="PROSITE" id="PS50893">
    <property type="entry name" value="ABC_TRANSPORTER_2"/>
    <property type="match status" value="2"/>
</dbReference>
<feature type="transmembrane region" description="Helical" evidence="10">
    <location>
        <begin position="100"/>
        <end position="119"/>
    </location>
</feature>
<keyword evidence="4" id="KW-0677">Repeat</keyword>
<evidence type="ECO:0000256" key="10">
    <source>
        <dbReference type="SAM" id="Phobius"/>
    </source>
</evidence>
<keyword evidence="5" id="KW-0547">Nucleotide-binding</keyword>
<feature type="transmembrane region" description="Helical" evidence="10">
    <location>
        <begin position="448"/>
        <end position="466"/>
    </location>
</feature>
<feature type="transmembrane region" description="Helical" evidence="10">
    <location>
        <begin position="1256"/>
        <end position="1276"/>
    </location>
</feature>
<feature type="transmembrane region" description="Helical" evidence="10">
    <location>
        <begin position="272"/>
        <end position="292"/>
    </location>
</feature>
<evidence type="ECO:0000256" key="9">
    <source>
        <dbReference type="SAM" id="MobiDB-lite"/>
    </source>
</evidence>
<feature type="domain" description="ABC transporter" evidence="11">
    <location>
        <begin position="1320"/>
        <end position="1565"/>
    </location>
</feature>
<dbReference type="InterPro" id="IPR003593">
    <property type="entry name" value="AAA+_ATPase"/>
</dbReference>
<dbReference type="PROSITE" id="PS00211">
    <property type="entry name" value="ABC_TRANSPORTER_1"/>
    <property type="match status" value="2"/>
</dbReference>
<dbReference type="InterPro" id="IPR011527">
    <property type="entry name" value="ABC1_TM_dom"/>
</dbReference>
<dbReference type="PANTHER" id="PTHR24223">
    <property type="entry name" value="ATP-BINDING CASSETTE SUB-FAMILY C"/>
    <property type="match status" value="1"/>
</dbReference>
<keyword evidence="2" id="KW-0813">Transport</keyword>
<dbReference type="Gene3D" id="3.40.50.300">
    <property type="entry name" value="P-loop containing nucleotide triphosphate hydrolases"/>
    <property type="match status" value="2"/>
</dbReference>
<dbReference type="GO" id="GO:0016787">
    <property type="term" value="F:hydrolase activity"/>
    <property type="evidence" value="ECO:0007669"/>
    <property type="project" value="UniProtKB-KW"/>
</dbReference>
<comment type="subcellular location">
    <subcellularLocation>
        <location evidence="1">Membrane</location>
    </subcellularLocation>
</comment>
<feature type="transmembrane region" description="Helical" evidence="10">
    <location>
        <begin position="1042"/>
        <end position="1067"/>
    </location>
</feature>
<feature type="transmembrane region" description="Helical" evidence="10">
    <location>
        <begin position="68"/>
        <end position="88"/>
    </location>
</feature>
<protein>
    <submittedName>
        <fullName evidence="13">P-loop containing nucleoside triphosphate hydrolase protein</fullName>
    </submittedName>
</protein>
<feature type="domain" description="ABC transmembrane type-1" evidence="12">
    <location>
        <begin position="1009"/>
        <end position="1284"/>
    </location>
</feature>
<feature type="compositionally biased region" description="Basic and acidic residues" evidence="9">
    <location>
        <begin position="373"/>
        <end position="391"/>
    </location>
</feature>
<dbReference type="PANTHER" id="PTHR24223:SF353">
    <property type="entry name" value="ABC TRANSPORTER ATP-BINDING PROTEIN_PERMEASE VMR1-RELATED"/>
    <property type="match status" value="1"/>
</dbReference>
<keyword evidence="8 10" id="KW-0472">Membrane</keyword>
<organism evidence="13 14">
    <name type="scientific">Phycomyces blakesleeanus</name>
    <dbReference type="NCBI Taxonomy" id="4837"/>
    <lineage>
        <taxon>Eukaryota</taxon>
        <taxon>Fungi</taxon>
        <taxon>Fungi incertae sedis</taxon>
        <taxon>Mucoromycota</taxon>
        <taxon>Mucoromycotina</taxon>
        <taxon>Mucoromycetes</taxon>
        <taxon>Mucorales</taxon>
        <taxon>Phycomycetaceae</taxon>
        <taxon>Phycomyces</taxon>
    </lineage>
</organism>
<evidence type="ECO:0000256" key="2">
    <source>
        <dbReference type="ARBA" id="ARBA00022448"/>
    </source>
</evidence>
<evidence type="ECO:0000313" key="14">
    <source>
        <dbReference type="Proteomes" id="UP001448207"/>
    </source>
</evidence>
<dbReference type="InterPro" id="IPR017871">
    <property type="entry name" value="ABC_transporter-like_CS"/>
</dbReference>
<accession>A0ABR3ALQ0</accession>
<feature type="transmembrane region" description="Helical" evidence="10">
    <location>
        <begin position="162"/>
        <end position="182"/>
    </location>
</feature>
<feature type="transmembrane region" description="Helical" evidence="10">
    <location>
        <begin position="6"/>
        <end position="27"/>
    </location>
</feature>
<dbReference type="SUPFAM" id="SSF90123">
    <property type="entry name" value="ABC transporter transmembrane region"/>
    <property type="match status" value="2"/>
</dbReference>
<comment type="caution">
    <text evidence="13">The sequence shown here is derived from an EMBL/GenBank/DDBJ whole genome shotgun (WGS) entry which is preliminary data.</text>
</comment>
<evidence type="ECO:0000256" key="3">
    <source>
        <dbReference type="ARBA" id="ARBA00022692"/>
    </source>
</evidence>
<dbReference type="Gene3D" id="1.20.1560.10">
    <property type="entry name" value="ABC transporter type 1, transmembrane domain"/>
    <property type="match status" value="2"/>
</dbReference>
<dbReference type="CDD" id="cd18604">
    <property type="entry name" value="ABC_6TM_VMR1_D2_like"/>
    <property type="match status" value="1"/>
</dbReference>
<evidence type="ECO:0000256" key="1">
    <source>
        <dbReference type="ARBA" id="ARBA00004370"/>
    </source>
</evidence>
<gene>
    <name evidence="13" type="ORF">J3Q64DRAFT_1684733</name>
</gene>
<feature type="domain" description="ABC transmembrane type-1" evidence="12">
    <location>
        <begin position="279"/>
        <end position="590"/>
    </location>
</feature>
<keyword evidence="14" id="KW-1185">Reference proteome</keyword>
<dbReference type="SUPFAM" id="SSF52540">
    <property type="entry name" value="P-loop containing nucleoside triphosphate hydrolases"/>
    <property type="match status" value="2"/>
</dbReference>
<name>A0ABR3ALQ0_PHYBL</name>
<evidence type="ECO:0000256" key="6">
    <source>
        <dbReference type="ARBA" id="ARBA00022840"/>
    </source>
</evidence>
<evidence type="ECO:0000256" key="4">
    <source>
        <dbReference type="ARBA" id="ARBA00022737"/>
    </source>
</evidence>
<evidence type="ECO:0000313" key="13">
    <source>
        <dbReference type="EMBL" id="KAL0076361.1"/>
    </source>
</evidence>
<keyword evidence="7 10" id="KW-1133">Transmembrane helix</keyword>
<dbReference type="CDD" id="cd03250">
    <property type="entry name" value="ABCC_MRP_domain1"/>
    <property type="match status" value="1"/>
</dbReference>
<proteinExistence type="predicted"/>
<evidence type="ECO:0000256" key="5">
    <source>
        <dbReference type="ARBA" id="ARBA00022741"/>
    </source>
</evidence>
<feature type="transmembrane region" description="Helical" evidence="10">
    <location>
        <begin position="1231"/>
        <end position="1250"/>
    </location>
</feature>
<feature type="transmembrane region" description="Helical" evidence="10">
    <location>
        <begin position="947"/>
        <end position="967"/>
    </location>
</feature>
<feature type="transmembrane region" description="Helical" evidence="10">
    <location>
        <begin position="131"/>
        <end position="156"/>
    </location>
</feature>
<dbReference type="InterPro" id="IPR050173">
    <property type="entry name" value="ABC_transporter_C-like"/>
</dbReference>
<feature type="domain" description="ABC transporter" evidence="11">
    <location>
        <begin position="641"/>
        <end position="893"/>
    </location>
</feature>
<dbReference type="InterPro" id="IPR027417">
    <property type="entry name" value="P-loop_NTPase"/>
</dbReference>
<dbReference type="Proteomes" id="UP001448207">
    <property type="component" value="Unassembled WGS sequence"/>
</dbReference>
<dbReference type="PROSITE" id="PS50929">
    <property type="entry name" value="ABC_TM1F"/>
    <property type="match status" value="2"/>
</dbReference>
<evidence type="ECO:0000256" key="8">
    <source>
        <dbReference type="ARBA" id="ARBA00023136"/>
    </source>
</evidence>
<evidence type="ECO:0000259" key="11">
    <source>
        <dbReference type="PROSITE" id="PS50893"/>
    </source>
</evidence>
<dbReference type="InterPro" id="IPR036640">
    <property type="entry name" value="ABC1_TM_sf"/>
</dbReference>
<dbReference type="EMBL" id="JBCLYO010000031">
    <property type="protein sequence ID" value="KAL0076361.1"/>
    <property type="molecule type" value="Genomic_DNA"/>
</dbReference>
<evidence type="ECO:0000259" key="12">
    <source>
        <dbReference type="PROSITE" id="PS50929"/>
    </source>
</evidence>
<keyword evidence="3 10" id="KW-0812">Transmembrane</keyword>
<dbReference type="Pfam" id="PF00664">
    <property type="entry name" value="ABC_membrane"/>
    <property type="match status" value="2"/>
</dbReference>
<dbReference type="CDD" id="cd18596">
    <property type="entry name" value="ABC_6TM_VMR1_D1_like"/>
    <property type="match status" value="1"/>
</dbReference>
<keyword evidence="6" id="KW-0067">ATP-binding</keyword>
<feature type="region of interest" description="Disordered" evidence="9">
    <location>
        <begin position="373"/>
        <end position="399"/>
    </location>
</feature>
<dbReference type="Pfam" id="PF00005">
    <property type="entry name" value="ABC_tran"/>
    <property type="match status" value="2"/>
</dbReference>
<evidence type="ECO:0000256" key="7">
    <source>
        <dbReference type="ARBA" id="ARBA00022989"/>
    </source>
</evidence>
<feature type="transmembrane region" description="Helical" evidence="10">
    <location>
        <begin position="312"/>
        <end position="334"/>
    </location>
</feature>
<dbReference type="InterPro" id="IPR003439">
    <property type="entry name" value="ABC_transporter-like_ATP-bd"/>
</dbReference>
<sequence length="1588" mass="178598">MADIPVALWLSSGLIAVASTSALILSIQRTYHHKNSTTEAGQDPSPIKYDDRRDLTVPFSDGDRIPRITLETIVLTILATYQFITIVQTANGKPEQTLDVLNAVFQLASWLYASVLVLVSRQYTLPNKWGWVLNIHLFIVYLFSFPSALFSFWNIVSSQTTISWVDALPSLLGVLFGLDLIFTTATIENGPPYLDENDKQVSRFNVASIWGFLTYGWITPLVKTANKNKTLTVDDIPSLTPEYRGRNLYYIFGSTRGRSLVYRIYRANRSGIALQISTAILASLTYYAPAYLTNRILNLIQNHSDGNGDKDIMTKGFLLVIALGITMVVLALLVGQQWFWSSSYLQIRIRAMLNIEIYRKTLRRIDQAVVSGDKKKDQDPETNKDKDKKDDDEKDVEDVSSNTGTIVNLMSTDSNRVSEFSIWWCSIFAAPTELSIGIFFLYQLLGKSCLFGLMVLIFTLPLNHYNSKRFVKVQDKLMESRDKRVGLMNEVLQGIRQIKFFAWESNWEKRIMEARNIELGHLRDVFMADVFFNLLWQGSPILVTIISFWSFTKIEGHELTAPIAFTAITVFNELRFALNILPETFTELLQALISIRRIQKYLDEPEINPPPPVDHTAPVRIGFQDATVAWKAASENTTAAMASQDGSDSGTHVESESFILRDLSIEFPPNELSLICGSTGSGKTLLMLSLLGESTLLQGQVMCPRTTVADTVSSEFKFDKDIPEEDWILERSVAYVSQTAWLQNASIRDNILFGLPHIEKRYKATLTACALDKDFTILEDGDLTEIGEKGITLSGGQKARVALARAVYSRAKIVLMDDVLSAVDAHTAKHLYEKCLLGPLMKSRTRVLITHHVKLCLNGSAYVAHIHNGRIDIIGSPADLRQTGELAIILEDEKEEEVYEKEEIEEIVAEDEAEAEESETAVQKKPKALVEDETRATGMVKWKLYKLYMSAEGGFFFWTVMVIFILGSRALEITETWWIKQWAQSYDSFALHQGLSTLFSGTPDARSTFSAASTTIMSVAETNFSTPSDFSVLSSDDKQTDYYLSIYILITMTSIIFGTGRFAVVFYGTLKASRKLYEQLLHRVLRAPLRFFDTTPVGRILNRFAKDFETVDSSVPNDMMYFCIQTLTVITVIITVTSVLPIFLIPMTIVAMVNYVYGSMFVQTSRELKRMDSVARSPIFSHFTETIVGVTTVRAFGATRQFLQEMLRLCDASTRPFFSVWTINRWVSVRFAILGASVNIFAGFIIIMSIGRMNAAVAGFCFTFILAYTDQMFWAIRRYTTLEMSFNAVERIVEFMEMEQEAPAFTDLKPPVNWPTQGKIEVQDLEVRYAADLDPVLKGLNFSVKPTEKIGVVGRTGSGKSTLALSFFRFVEASKGSIKIDNVNILHVGTEDLRGNLTIIPQDPTLFSGSIRSNMDPFDQFTDEAIFTALRRVHLLPSDNDDDIEVVGVNANVFKDLDTPVSEGGKNFSQGQRQLLCLARALLKRTKIVLMDEATASVDFRTDKAIQKTIATEFADCTILCIAHRLHTVIEYDRILVLDQGNIAEFDSPLQLITNPESSFYKMCRNSGEFESLVALAKEKHQLVDVDN</sequence>
<dbReference type="SMART" id="SM00382">
    <property type="entry name" value="AAA"/>
    <property type="match status" value="2"/>
</dbReference>
<reference evidence="13 14" key="1">
    <citation type="submission" date="2024-04" db="EMBL/GenBank/DDBJ databases">
        <title>Symmetric and asymmetric DNA N6-adenine methylation regulates different biological responses in Mucorales.</title>
        <authorList>
            <consortium name="Lawrence Berkeley National Laboratory"/>
            <person name="Lax C."/>
            <person name="Mondo S.J."/>
            <person name="Osorio-Concepcion M."/>
            <person name="Muszewska A."/>
            <person name="Corrochano-Luque M."/>
            <person name="Gutierrez G."/>
            <person name="Riley R."/>
            <person name="Lipzen A."/>
            <person name="Guo J."/>
            <person name="Hundley H."/>
            <person name="Amirebrahimi M."/>
            <person name="Ng V."/>
            <person name="Lorenzo-Gutierrez D."/>
            <person name="Binder U."/>
            <person name="Yang J."/>
            <person name="Song Y."/>
            <person name="Canovas D."/>
            <person name="Navarro E."/>
            <person name="Freitag M."/>
            <person name="Gabaldon T."/>
            <person name="Grigoriev I.V."/>
            <person name="Corrochano L.M."/>
            <person name="Nicolas F.E."/>
            <person name="Garre V."/>
        </authorList>
    </citation>
    <scope>NUCLEOTIDE SEQUENCE [LARGE SCALE GENOMIC DNA]</scope>
    <source>
        <strain evidence="13 14">L51</strain>
    </source>
</reference>
<keyword evidence="13" id="KW-0378">Hydrolase</keyword>
<dbReference type="CDD" id="cd03244">
    <property type="entry name" value="ABCC_MRP_domain2"/>
    <property type="match status" value="1"/>
</dbReference>